<evidence type="ECO:0000313" key="2">
    <source>
        <dbReference type="Proteomes" id="UP000190256"/>
    </source>
</evidence>
<accession>A0A1S9I8Y2</accession>
<evidence type="ECO:0000313" key="1">
    <source>
        <dbReference type="EMBL" id="OOO66784.1"/>
    </source>
</evidence>
<gene>
    <name evidence="1" type="ORF">BS638_06565</name>
</gene>
<sequence>MERSKFGYYDTYQAVASDNQGSFNNPRQKMWVVQRRSNNGWRIELITNSFEEAKEMANDLIRRGGMYMNINRVMLSEIVPIDTVITPSV</sequence>
<organism evidence="1 2">
    <name type="scientific">Clostridium tepidum</name>
    <dbReference type="NCBI Taxonomy" id="1962263"/>
    <lineage>
        <taxon>Bacteria</taxon>
        <taxon>Bacillati</taxon>
        <taxon>Bacillota</taxon>
        <taxon>Clostridia</taxon>
        <taxon>Eubacteriales</taxon>
        <taxon>Clostridiaceae</taxon>
        <taxon>Clostridium</taxon>
    </lineage>
</organism>
<reference evidence="1 2" key="1">
    <citation type="submission" date="2016-12" db="EMBL/GenBank/DDBJ databases">
        <title>Clostridium tepidum sp. nov., a close relative of Clostridium sporogenes and Clostridium botulinum Group I.</title>
        <authorList>
            <person name="Dobritsa A.P."/>
            <person name="Kutumbaka K.K."/>
            <person name="Werner K."/>
            <person name="Wiedmann M."/>
            <person name="Asmus A."/>
            <person name="Samadpour M."/>
        </authorList>
    </citation>
    <scope>NUCLEOTIDE SEQUENCE [LARGE SCALE GENOMIC DNA]</scope>
    <source>
        <strain evidence="1 2">IEH 97212</strain>
    </source>
</reference>
<dbReference type="Proteomes" id="UP000190256">
    <property type="component" value="Unassembled WGS sequence"/>
</dbReference>
<proteinExistence type="predicted"/>
<dbReference type="EMBL" id="MRAE01000012">
    <property type="protein sequence ID" value="OOO66784.1"/>
    <property type="molecule type" value="Genomic_DNA"/>
</dbReference>
<name>A0A1S9I8Y2_9CLOT</name>
<protein>
    <submittedName>
        <fullName evidence="1">Uncharacterized protein</fullName>
    </submittedName>
</protein>
<dbReference type="AlphaFoldDB" id="A0A1S9I8Y2"/>
<dbReference type="RefSeq" id="WP_078054577.1">
    <property type="nucleotide sequence ID" value="NZ_MRAE01000012.1"/>
</dbReference>
<comment type="caution">
    <text evidence="1">The sequence shown here is derived from an EMBL/GenBank/DDBJ whole genome shotgun (WGS) entry which is preliminary data.</text>
</comment>